<protein>
    <submittedName>
        <fullName evidence="2">Uncharacterized protein</fullName>
    </submittedName>
</protein>
<evidence type="ECO:0000313" key="2">
    <source>
        <dbReference type="EMBL" id="OAA63929.1"/>
    </source>
</evidence>
<proteinExistence type="predicted"/>
<dbReference type="AlphaFoldDB" id="A0A167WL92"/>
<keyword evidence="3" id="KW-1185">Reference proteome</keyword>
<evidence type="ECO:0000313" key="3">
    <source>
        <dbReference type="Proteomes" id="UP000076744"/>
    </source>
</evidence>
<organism evidence="2 3">
    <name type="scientific">Cordyceps fumosorosea (strain ARSEF 2679)</name>
    <name type="common">Isaria fumosorosea</name>
    <dbReference type="NCBI Taxonomy" id="1081104"/>
    <lineage>
        <taxon>Eukaryota</taxon>
        <taxon>Fungi</taxon>
        <taxon>Dikarya</taxon>
        <taxon>Ascomycota</taxon>
        <taxon>Pezizomycotina</taxon>
        <taxon>Sordariomycetes</taxon>
        <taxon>Hypocreomycetidae</taxon>
        <taxon>Hypocreales</taxon>
        <taxon>Cordycipitaceae</taxon>
        <taxon>Cordyceps</taxon>
    </lineage>
</organism>
<feature type="region of interest" description="Disordered" evidence="1">
    <location>
        <begin position="1"/>
        <end position="59"/>
    </location>
</feature>
<sequence length="82" mass="7734">MDSGSSSNNNNNGAAGRSGRLGGRGSDRVYQQASGTGHTIGSAGGGNGEGGSGDEGSGALAGVMAVEDVATAMALAMSLFAL</sequence>
<comment type="caution">
    <text evidence="2">The sequence shown here is derived from an EMBL/GenBank/DDBJ whole genome shotgun (WGS) entry which is preliminary data.</text>
</comment>
<evidence type="ECO:0000256" key="1">
    <source>
        <dbReference type="SAM" id="MobiDB-lite"/>
    </source>
</evidence>
<dbReference type="GeneID" id="30020930"/>
<dbReference type="Proteomes" id="UP000076744">
    <property type="component" value="Unassembled WGS sequence"/>
</dbReference>
<name>A0A167WL92_CORFA</name>
<feature type="compositionally biased region" description="Gly residues" evidence="1">
    <location>
        <begin position="42"/>
        <end position="56"/>
    </location>
</feature>
<dbReference type="RefSeq" id="XP_018704578.1">
    <property type="nucleotide sequence ID" value="XM_018848244.1"/>
</dbReference>
<reference evidence="2 3" key="1">
    <citation type="journal article" date="2016" name="Genome Biol. Evol.">
        <title>Divergent and convergent evolution of fungal pathogenicity.</title>
        <authorList>
            <person name="Shang Y."/>
            <person name="Xiao G."/>
            <person name="Zheng P."/>
            <person name="Cen K."/>
            <person name="Zhan S."/>
            <person name="Wang C."/>
        </authorList>
    </citation>
    <scope>NUCLEOTIDE SEQUENCE [LARGE SCALE GENOMIC DNA]</scope>
    <source>
        <strain evidence="2 3">ARSEF 2679</strain>
    </source>
</reference>
<accession>A0A167WL92</accession>
<gene>
    <name evidence="2" type="ORF">ISF_04638</name>
</gene>
<feature type="compositionally biased region" description="Low complexity" evidence="1">
    <location>
        <begin position="1"/>
        <end position="18"/>
    </location>
</feature>
<dbReference type="EMBL" id="AZHB01000010">
    <property type="protein sequence ID" value="OAA63929.1"/>
    <property type="molecule type" value="Genomic_DNA"/>
</dbReference>